<sequence>MGSESVPGVADTLTECGSASSSLPLASGNESSAAVRVQKVYRSYRTRRRLADSAVVAEGLWWRAIDFARLNRSTISFFNFLKPETPTSKWNRITLNASKVGKGLCKDARAQQLAFQHWIEAIDARHRYGHNLHTYFLEWYKNDAGQPFFFWLDLGAGKELDLEECPRSKLRQQCIKYLGPQEREHYEYIVDEGQIKHKQTEELLDTINVSKEGKWIFVMSTSKQLYAAEKKKGLFHHSSFLAGGATLAAGRLEVEQGILKCISAYSGHYKPDGLDNFLSFLKEKGVNINEVKICKPTDDSNSYCDSKSNGLGISSEVLTNSDLHELEIPAEEITTPPESLENDQTGTRTTYKRTLSGRLKSPRAEVPKTSILKRINSKEAEKSYQLGHQLSRKWTSGAGPRIGYVADYPPELRQQALEFVCLSPRTPHSPRTPSASRPMGDLASLSAEPNLDVCGHDVDGTSGVRVS</sequence>
<accession>A0AAV5LJC3</accession>
<gene>
    <name evidence="5" type="ORF">SLEP1_g45532</name>
</gene>
<dbReference type="PANTHER" id="PTHR31250">
    <property type="entry name" value="IQ DOMAIN-CONTAINING PROTEIN IQM3"/>
    <property type="match status" value="1"/>
</dbReference>
<dbReference type="GO" id="GO:0005737">
    <property type="term" value="C:cytoplasm"/>
    <property type="evidence" value="ECO:0007669"/>
    <property type="project" value="UniProtKB-SubCell"/>
</dbReference>
<evidence type="ECO:0008006" key="7">
    <source>
        <dbReference type="Google" id="ProtNLM"/>
    </source>
</evidence>
<proteinExistence type="predicted"/>
<evidence type="ECO:0000313" key="6">
    <source>
        <dbReference type="Proteomes" id="UP001054252"/>
    </source>
</evidence>
<organism evidence="5 6">
    <name type="scientific">Rubroshorea leprosula</name>
    <dbReference type="NCBI Taxonomy" id="152421"/>
    <lineage>
        <taxon>Eukaryota</taxon>
        <taxon>Viridiplantae</taxon>
        <taxon>Streptophyta</taxon>
        <taxon>Embryophyta</taxon>
        <taxon>Tracheophyta</taxon>
        <taxon>Spermatophyta</taxon>
        <taxon>Magnoliopsida</taxon>
        <taxon>eudicotyledons</taxon>
        <taxon>Gunneridae</taxon>
        <taxon>Pentapetalae</taxon>
        <taxon>rosids</taxon>
        <taxon>malvids</taxon>
        <taxon>Malvales</taxon>
        <taxon>Dipterocarpaceae</taxon>
        <taxon>Rubroshorea</taxon>
    </lineage>
</organism>
<dbReference type="InterPro" id="IPR044159">
    <property type="entry name" value="IQM"/>
</dbReference>
<evidence type="ECO:0000256" key="3">
    <source>
        <dbReference type="ARBA" id="ARBA00022490"/>
    </source>
</evidence>
<dbReference type="PROSITE" id="PS50096">
    <property type="entry name" value="IQ"/>
    <property type="match status" value="1"/>
</dbReference>
<name>A0AAV5LJC3_9ROSI</name>
<dbReference type="Proteomes" id="UP001054252">
    <property type="component" value="Unassembled WGS sequence"/>
</dbReference>
<evidence type="ECO:0000313" key="5">
    <source>
        <dbReference type="EMBL" id="GKV37506.1"/>
    </source>
</evidence>
<comment type="subcellular location">
    <subcellularLocation>
        <location evidence="2">Cytoplasm</location>
    </subcellularLocation>
    <subcellularLocation>
        <location evidence="1">Nucleus</location>
    </subcellularLocation>
</comment>
<keyword evidence="3" id="KW-0963">Cytoplasm</keyword>
<dbReference type="PANTHER" id="PTHR31250:SF10">
    <property type="entry name" value="IQ DOMAIN-CONTAINING PROTEIN IQM3"/>
    <property type="match status" value="1"/>
</dbReference>
<evidence type="ECO:0000256" key="1">
    <source>
        <dbReference type="ARBA" id="ARBA00004123"/>
    </source>
</evidence>
<keyword evidence="4" id="KW-0539">Nucleus</keyword>
<dbReference type="EMBL" id="BPVZ01000123">
    <property type="protein sequence ID" value="GKV37506.1"/>
    <property type="molecule type" value="Genomic_DNA"/>
</dbReference>
<comment type="caution">
    <text evidence="5">The sequence shown here is derived from an EMBL/GenBank/DDBJ whole genome shotgun (WGS) entry which is preliminary data.</text>
</comment>
<evidence type="ECO:0000256" key="4">
    <source>
        <dbReference type="ARBA" id="ARBA00023242"/>
    </source>
</evidence>
<dbReference type="AlphaFoldDB" id="A0AAV5LJC3"/>
<evidence type="ECO:0000256" key="2">
    <source>
        <dbReference type="ARBA" id="ARBA00004496"/>
    </source>
</evidence>
<reference evidence="5 6" key="1">
    <citation type="journal article" date="2021" name="Commun. Biol.">
        <title>The genome of Shorea leprosula (Dipterocarpaceae) highlights the ecological relevance of drought in aseasonal tropical rainforests.</title>
        <authorList>
            <person name="Ng K.K.S."/>
            <person name="Kobayashi M.J."/>
            <person name="Fawcett J.A."/>
            <person name="Hatakeyama M."/>
            <person name="Paape T."/>
            <person name="Ng C.H."/>
            <person name="Ang C.C."/>
            <person name="Tnah L.H."/>
            <person name="Lee C.T."/>
            <person name="Nishiyama T."/>
            <person name="Sese J."/>
            <person name="O'Brien M.J."/>
            <person name="Copetti D."/>
            <person name="Mohd Noor M.I."/>
            <person name="Ong R.C."/>
            <person name="Putra M."/>
            <person name="Sireger I.Z."/>
            <person name="Indrioko S."/>
            <person name="Kosugi Y."/>
            <person name="Izuno A."/>
            <person name="Isagi Y."/>
            <person name="Lee S.L."/>
            <person name="Shimizu K.K."/>
        </authorList>
    </citation>
    <scope>NUCLEOTIDE SEQUENCE [LARGE SCALE GENOMIC DNA]</scope>
    <source>
        <strain evidence="5">214</strain>
    </source>
</reference>
<protein>
    <recommendedName>
        <fullName evidence="7">IQ domain-containing protein IQM3-like</fullName>
    </recommendedName>
</protein>
<dbReference type="GO" id="GO:0005634">
    <property type="term" value="C:nucleus"/>
    <property type="evidence" value="ECO:0007669"/>
    <property type="project" value="UniProtKB-SubCell"/>
</dbReference>
<keyword evidence="6" id="KW-1185">Reference proteome</keyword>